<organism evidence="1">
    <name type="scientific">marine sediment metagenome</name>
    <dbReference type="NCBI Taxonomy" id="412755"/>
    <lineage>
        <taxon>unclassified sequences</taxon>
        <taxon>metagenomes</taxon>
        <taxon>ecological metagenomes</taxon>
    </lineage>
</organism>
<protein>
    <submittedName>
        <fullName evidence="1">Uncharacterized protein</fullName>
    </submittedName>
</protein>
<reference evidence="1" key="1">
    <citation type="journal article" date="2014" name="Front. Microbiol.">
        <title>High frequency of phylogenetically diverse reductive dehalogenase-homologous genes in deep subseafloor sedimentary metagenomes.</title>
        <authorList>
            <person name="Kawai M."/>
            <person name="Futagami T."/>
            <person name="Toyoda A."/>
            <person name="Takaki Y."/>
            <person name="Nishi S."/>
            <person name="Hori S."/>
            <person name="Arai W."/>
            <person name="Tsubouchi T."/>
            <person name="Morono Y."/>
            <person name="Uchiyama I."/>
            <person name="Ito T."/>
            <person name="Fujiyama A."/>
            <person name="Inagaki F."/>
            <person name="Takami H."/>
        </authorList>
    </citation>
    <scope>NUCLEOTIDE SEQUENCE</scope>
    <source>
        <strain evidence="1">Expedition CK06-06</strain>
    </source>
</reference>
<dbReference type="EMBL" id="BARU01046977">
    <property type="protein sequence ID" value="GAH95284.1"/>
    <property type="molecule type" value="Genomic_DNA"/>
</dbReference>
<accession>X1KYM6</accession>
<sequence length="53" mass="6262">MNKYPLMDLRNYVILDEEDYDVSEGLEDDDLRRKKERAKAFFPKQFGSFIGSA</sequence>
<gene>
    <name evidence="1" type="ORF">S03H2_70610</name>
</gene>
<proteinExistence type="predicted"/>
<name>X1KYM6_9ZZZZ</name>
<dbReference type="AlphaFoldDB" id="X1KYM6"/>
<feature type="non-terminal residue" evidence="1">
    <location>
        <position position="53"/>
    </location>
</feature>
<evidence type="ECO:0000313" key="1">
    <source>
        <dbReference type="EMBL" id="GAH95284.1"/>
    </source>
</evidence>
<comment type="caution">
    <text evidence="1">The sequence shown here is derived from an EMBL/GenBank/DDBJ whole genome shotgun (WGS) entry which is preliminary data.</text>
</comment>